<organism evidence="1 2">
    <name type="scientific">Marixanthomonas ophiurae</name>
    <dbReference type="NCBI Taxonomy" id="387659"/>
    <lineage>
        <taxon>Bacteria</taxon>
        <taxon>Pseudomonadati</taxon>
        <taxon>Bacteroidota</taxon>
        <taxon>Flavobacteriia</taxon>
        <taxon>Flavobacteriales</taxon>
        <taxon>Flavobacteriaceae</taxon>
        <taxon>Marixanthomonas</taxon>
    </lineage>
</organism>
<gene>
    <name evidence="1" type="ORF">DZ858_01600</name>
</gene>
<dbReference type="RefSeq" id="WP_117157826.1">
    <property type="nucleotide sequence ID" value="NZ_QVID01000001.1"/>
</dbReference>
<accession>A0A3E1Q9K0</accession>
<keyword evidence="2" id="KW-1185">Reference proteome</keyword>
<sequence>MKLIAQEKKDPELSFLRDVYNTYNTAHSYEMEVEVAMFNNKETLAYPKQKNYTLKSYDNFYIQTPELTTIQTTNYQLVIDHISKEVRYVSFNKEEQKHLQTEHIKSTLPDFSEMKDMIASIKRDTQITTIAFKENPTFKKTVYTFNTDSKLLKTVDYYSVSQEYGQPAHIKIEYLTSNFNQNIDDSIFRLNKYLIEIDSKLRLTTPYEGYSLVNNHTAQ</sequence>
<dbReference type="AlphaFoldDB" id="A0A3E1Q9K0"/>
<reference evidence="1 2" key="1">
    <citation type="journal article" date="2007" name="Int. J. Syst. Evol. Microbiol.">
        <title>Marixanthomonas ophiurae gen. nov., sp. nov., a marine bacterium of the family Flavobacteriaceae isolated from a deep-sea brittle star.</title>
        <authorList>
            <person name="Romanenko L.A."/>
            <person name="Uchino M."/>
            <person name="Frolova G.M."/>
            <person name="Mikhailov V.V."/>
        </authorList>
    </citation>
    <scope>NUCLEOTIDE SEQUENCE [LARGE SCALE GENOMIC DNA]</scope>
    <source>
        <strain evidence="1 2">KMM 3046</strain>
    </source>
</reference>
<evidence type="ECO:0000313" key="1">
    <source>
        <dbReference type="EMBL" id="RFN58802.1"/>
    </source>
</evidence>
<name>A0A3E1Q9K0_9FLAO</name>
<protein>
    <recommendedName>
        <fullName evidence="3">DUF4292 domain-containing protein</fullName>
    </recommendedName>
</protein>
<comment type="caution">
    <text evidence="1">The sequence shown here is derived from an EMBL/GenBank/DDBJ whole genome shotgun (WGS) entry which is preliminary data.</text>
</comment>
<proteinExistence type="predicted"/>
<evidence type="ECO:0000313" key="2">
    <source>
        <dbReference type="Proteomes" id="UP000261082"/>
    </source>
</evidence>
<dbReference type="Proteomes" id="UP000261082">
    <property type="component" value="Unassembled WGS sequence"/>
</dbReference>
<evidence type="ECO:0008006" key="3">
    <source>
        <dbReference type="Google" id="ProtNLM"/>
    </source>
</evidence>
<dbReference type="EMBL" id="QVID01000001">
    <property type="protein sequence ID" value="RFN58802.1"/>
    <property type="molecule type" value="Genomic_DNA"/>
</dbReference>